<comment type="similarity">
    <text evidence="1">Belongs to the ustYa family.</text>
</comment>
<organism evidence="5 6">
    <name type="scientific">Fusarium austroafricanum</name>
    <dbReference type="NCBI Taxonomy" id="2364996"/>
    <lineage>
        <taxon>Eukaryota</taxon>
        <taxon>Fungi</taxon>
        <taxon>Dikarya</taxon>
        <taxon>Ascomycota</taxon>
        <taxon>Pezizomycotina</taxon>
        <taxon>Sordariomycetes</taxon>
        <taxon>Hypocreomycetidae</taxon>
        <taxon>Hypocreales</taxon>
        <taxon>Nectriaceae</taxon>
        <taxon>Fusarium</taxon>
        <taxon>Fusarium concolor species complex</taxon>
    </lineage>
</organism>
<keyword evidence="6" id="KW-1185">Reference proteome</keyword>
<dbReference type="Pfam" id="PF20183">
    <property type="entry name" value="DUF6546"/>
    <property type="match status" value="1"/>
</dbReference>
<dbReference type="InterPro" id="IPR021765">
    <property type="entry name" value="UstYa-like"/>
</dbReference>
<name>A0A8H4JXX7_9HYPO</name>
<sequence length="870" mass="99475">MKNQSKKGLYTKLRSDDLEAHDLVIGSQCTHSSVSSGLSVVNSPKLLVLGIILYSTLLFVIGYIVGYQCKAQQPTETYDSDSPIFNLVRLSNHKHQYNNTFWPGANPSIFRQPPSDAVDAAWERISNGRDIVITREEVIALGKNPNETVRADPAWGFGEDAHLGLIHAMHQNHCLNAIRKAVYYNYYYRHKRGFGANPPMDYRAKYYSHMDHCIDFLRQDIACKADLSISTYRWMEGEVTPEADFNTWHQCRDFEALLEWHSKHEINAGMKVQDVKDRWDTFDPKEGDVIVPQESEADPSFWKDSSRLISSTSSEKKMERLSTEILSLIAAETAASGPQIDLDKAFDVWGLHDKLNIPSTSPRDNSLAPFAAVSRAWQLVFEPFTFHTLVLSSKRLVQAERNGYLTQRRLGYVRNIAVPITFPLPWPWDVPIVFGDIGAWPPVSEGETRNHTLNSGESNSDNDSSEEALADLEEDDDEDLIVEQDEEDIPPPEERGYDKTFAFIIRSMFRVLKLSPVHENKQPYIDLRLGFPVPREYGWCFANNIEEPEAERIEAGWYKPLYLDLTLKDEELPELPVIASCSFELVSWSIFFSPETACRIASKMPHIRKIKLHLGDKEWKNTDLRVELRNKLASSLPTLPQGIYDFDLHYPRRMPRDHSYVPPSIIPPHEKYDPLSQELFKFSQRENMIRFSAKGSFNIDIMGTSEKALSASPGWSQLEHYEIGLLPITPSGKWLAVTFTDNPNTDSFKYERWGAPSEPPRSSLSSFDTNEFRGPIDPEYAHSLLCAAGRAAFHMPRLKRMDINVGVVAGYKVSYTSKNVEPCMAIVGKKLQPPTEEMLRVWRRVAQDHDQKFLEWSDTVRTNKRKERFS</sequence>
<keyword evidence="3" id="KW-0812">Transmembrane</keyword>
<gene>
    <name evidence="5" type="ORF">F53441_12427</name>
</gene>
<feature type="compositionally biased region" description="Acidic residues" evidence="2">
    <location>
        <begin position="463"/>
        <end position="478"/>
    </location>
</feature>
<evidence type="ECO:0000313" key="5">
    <source>
        <dbReference type="EMBL" id="KAF4439926.1"/>
    </source>
</evidence>
<evidence type="ECO:0000256" key="3">
    <source>
        <dbReference type="SAM" id="Phobius"/>
    </source>
</evidence>
<dbReference type="GO" id="GO:0043386">
    <property type="term" value="P:mycotoxin biosynthetic process"/>
    <property type="evidence" value="ECO:0007669"/>
    <property type="project" value="InterPro"/>
</dbReference>
<evidence type="ECO:0000259" key="4">
    <source>
        <dbReference type="Pfam" id="PF20183"/>
    </source>
</evidence>
<dbReference type="InterPro" id="IPR046676">
    <property type="entry name" value="DUF6546"/>
</dbReference>
<keyword evidence="3" id="KW-0472">Membrane</keyword>
<evidence type="ECO:0000313" key="6">
    <source>
        <dbReference type="Proteomes" id="UP000605986"/>
    </source>
</evidence>
<comment type="caution">
    <text evidence="5">The sequence shown here is derived from an EMBL/GenBank/DDBJ whole genome shotgun (WGS) entry which is preliminary data.</text>
</comment>
<dbReference type="PANTHER" id="PTHR33365:SF14">
    <property type="entry name" value="TAT PATHWAY SIGNAL SEQUENCE"/>
    <property type="match status" value="1"/>
</dbReference>
<dbReference type="AlphaFoldDB" id="A0A8H4JXX7"/>
<feature type="region of interest" description="Disordered" evidence="2">
    <location>
        <begin position="445"/>
        <end position="478"/>
    </location>
</feature>
<dbReference type="PANTHER" id="PTHR33365">
    <property type="entry name" value="YALI0B05434P"/>
    <property type="match status" value="1"/>
</dbReference>
<feature type="transmembrane region" description="Helical" evidence="3">
    <location>
        <begin position="46"/>
        <end position="65"/>
    </location>
</feature>
<proteinExistence type="inferred from homology"/>
<feature type="domain" description="DUF6546" evidence="4">
    <location>
        <begin position="777"/>
        <end position="863"/>
    </location>
</feature>
<evidence type="ECO:0000256" key="1">
    <source>
        <dbReference type="ARBA" id="ARBA00035112"/>
    </source>
</evidence>
<reference evidence="5" key="1">
    <citation type="submission" date="2020-01" db="EMBL/GenBank/DDBJ databases">
        <title>Identification and distribution of gene clusters putatively required for synthesis of sphingolipid metabolism inhibitors in phylogenetically diverse species of the filamentous fungus Fusarium.</title>
        <authorList>
            <person name="Kim H.-S."/>
            <person name="Busman M."/>
            <person name="Brown D.W."/>
            <person name="Divon H."/>
            <person name="Uhlig S."/>
            <person name="Proctor R.H."/>
        </authorList>
    </citation>
    <scope>NUCLEOTIDE SEQUENCE</scope>
    <source>
        <strain evidence="5">NRRL 53441</strain>
    </source>
</reference>
<dbReference type="Pfam" id="PF11807">
    <property type="entry name" value="UstYa"/>
    <property type="match status" value="1"/>
</dbReference>
<keyword evidence="3" id="KW-1133">Transmembrane helix</keyword>
<evidence type="ECO:0000256" key="2">
    <source>
        <dbReference type="SAM" id="MobiDB-lite"/>
    </source>
</evidence>
<accession>A0A8H4JXX7</accession>
<dbReference type="Proteomes" id="UP000605986">
    <property type="component" value="Unassembled WGS sequence"/>
</dbReference>
<dbReference type="OrthoDB" id="5333491at2759"/>
<dbReference type="EMBL" id="JAADJG010000670">
    <property type="protein sequence ID" value="KAF4439926.1"/>
    <property type="molecule type" value="Genomic_DNA"/>
</dbReference>
<protein>
    <recommendedName>
        <fullName evidence="4">DUF6546 domain-containing protein</fullName>
    </recommendedName>
</protein>